<dbReference type="InterPro" id="IPR023210">
    <property type="entry name" value="NADP_OxRdtase_dom"/>
</dbReference>
<dbReference type="Proteomes" id="UP000321947">
    <property type="component" value="Unassembled WGS sequence"/>
</dbReference>
<reference evidence="4 5" key="1">
    <citation type="submission" date="2019-08" db="EMBL/GenBank/DDBJ databases">
        <title>Draft genome sequences of two oriental melons (Cucumis melo L. var makuwa).</title>
        <authorList>
            <person name="Kwon S.-Y."/>
        </authorList>
    </citation>
    <scope>NUCLEOTIDE SEQUENCE [LARGE SCALE GENOMIC DNA]</scope>
    <source>
        <strain evidence="5">cv. Chang Bougi</strain>
        <tissue evidence="4">Leaf</tissue>
    </source>
</reference>
<dbReference type="SUPFAM" id="SSF51430">
    <property type="entry name" value="NAD(P)-linked oxidoreductase"/>
    <property type="match status" value="1"/>
</dbReference>
<proteinExistence type="predicted"/>
<keyword evidence="1" id="KW-0521">NADP</keyword>
<dbReference type="InterPro" id="IPR020471">
    <property type="entry name" value="AKR"/>
</dbReference>
<gene>
    <name evidence="4" type="ORF">E5676_scaffold1567G00070</name>
</gene>
<dbReference type="EMBL" id="SSTD01003575">
    <property type="protein sequence ID" value="TYK26004.1"/>
    <property type="molecule type" value="Genomic_DNA"/>
</dbReference>
<keyword evidence="2" id="KW-0560">Oxidoreductase</keyword>
<dbReference type="InterPro" id="IPR036812">
    <property type="entry name" value="NAD(P)_OxRdtase_dom_sf"/>
</dbReference>
<dbReference type="CDD" id="cd19145">
    <property type="entry name" value="AKR_AKR13D1"/>
    <property type="match status" value="1"/>
</dbReference>
<feature type="domain" description="NADP-dependent oxidoreductase" evidence="3">
    <location>
        <begin position="23"/>
        <end position="328"/>
    </location>
</feature>
<name>A0A5D3DQZ4_CUCMM</name>
<dbReference type="Gene3D" id="3.20.20.100">
    <property type="entry name" value="NADP-dependent oxidoreductase domain"/>
    <property type="match status" value="1"/>
</dbReference>
<evidence type="ECO:0000256" key="2">
    <source>
        <dbReference type="ARBA" id="ARBA00023002"/>
    </source>
</evidence>
<dbReference type="GO" id="GO:0016491">
    <property type="term" value="F:oxidoreductase activity"/>
    <property type="evidence" value="ECO:0007669"/>
    <property type="project" value="UniProtKB-KW"/>
</dbReference>
<protein>
    <submittedName>
        <fullName evidence="4">Putative aldo-keto reductase 1</fullName>
    </submittedName>
</protein>
<dbReference type="PANTHER" id="PTHR43625">
    <property type="entry name" value="AFLATOXIN B1 ALDEHYDE REDUCTASE"/>
    <property type="match status" value="1"/>
</dbReference>
<sequence>MAEGHGVQIPRVQLGSQGLEVSKLGFGCMGLTGVYNSCVSDEDGISILKEAFNRGITFFDTADVYGPHSNEILVGKALKRLPREKVQIATKFGITRIGSSMTVNGTPEYVRSCCEASLKRLDIDYIDLYYQHRTDTSTSIEETMSELKKLVEEGKIKYIGLSEASPDTIKRAHAVHPITALQMEWSIWTRDIEEEIVPLCRELGIGIVPYSPLGRGFFAGKAVVENLPVGSHLVSICSGPLSLYLSLATHPRFVEENLEKNKHFYTQIEKLAEKHQCSPAQLALAWVLKQGDGVVPIPGTTKIKNLDENIGSLTVRLNKDDLNEISEAVPESEVAGNRTYDNMAHATWKYAITPKVNDIST</sequence>
<dbReference type="Pfam" id="PF00248">
    <property type="entry name" value="Aldo_ket_red"/>
    <property type="match status" value="1"/>
</dbReference>
<organism evidence="4 5">
    <name type="scientific">Cucumis melo var. makuwa</name>
    <name type="common">Oriental melon</name>
    <dbReference type="NCBI Taxonomy" id="1194695"/>
    <lineage>
        <taxon>Eukaryota</taxon>
        <taxon>Viridiplantae</taxon>
        <taxon>Streptophyta</taxon>
        <taxon>Embryophyta</taxon>
        <taxon>Tracheophyta</taxon>
        <taxon>Spermatophyta</taxon>
        <taxon>Magnoliopsida</taxon>
        <taxon>eudicotyledons</taxon>
        <taxon>Gunneridae</taxon>
        <taxon>Pentapetalae</taxon>
        <taxon>rosids</taxon>
        <taxon>fabids</taxon>
        <taxon>Cucurbitales</taxon>
        <taxon>Cucurbitaceae</taxon>
        <taxon>Benincaseae</taxon>
        <taxon>Cucumis</taxon>
    </lineage>
</organism>
<accession>A0A5D3DQZ4</accession>
<dbReference type="GO" id="GO:0005737">
    <property type="term" value="C:cytoplasm"/>
    <property type="evidence" value="ECO:0007669"/>
    <property type="project" value="TreeGrafter"/>
</dbReference>
<evidence type="ECO:0000313" key="5">
    <source>
        <dbReference type="Proteomes" id="UP000321947"/>
    </source>
</evidence>
<dbReference type="AlphaFoldDB" id="A0A5D3DQZ4"/>
<evidence type="ECO:0000256" key="1">
    <source>
        <dbReference type="ARBA" id="ARBA00022857"/>
    </source>
</evidence>
<comment type="caution">
    <text evidence="4">The sequence shown here is derived from an EMBL/GenBank/DDBJ whole genome shotgun (WGS) entry which is preliminary data.</text>
</comment>
<evidence type="ECO:0000313" key="4">
    <source>
        <dbReference type="EMBL" id="TYK26004.1"/>
    </source>
</evidence>
<dbReference type="PRINTS" id="PR00069">
    <property type="entry name" value="ALDKETRDTASE"/>
</dbReference>
<dbReference type="PANTHER" id="PTHR43625:SF99">
    <property type="entry name" value="ALDO-KETO REDUCTASE 1-RELATED"/>
    <property type="match status" value="1"/>
</dbReference>
<dbReference type="InterPro" id="IPR050791">
    <property type="entry name" value="Aldo-Keto_reductase"/>
</dbReference>
<evidence type="ECO:0000259" key="3">
    <source>
        <dbReference type="Pfam" id="PF00248"/>
    </source>
</evidence>